<dbReference type="Pfam" id="PF00400">
    <property type="entry name" value="WD40"/>
    <property type="match status" value="1"/>
</dbReference>
<dbReference type="InterPro" id="IPR051150">
    <property type="entry name" value="SWT21/TCAB1_mRNA_Telomere"/>
</dbReference>
<comment type="caution">
    <text evidence="2">The sequence shown here is derived from an EMBL/GenBank/DDBJ whole genome shotgun (WGS) entry which is preliminary data.</text>
</comment>
<dbReference type="PANTHER" id="PTHR13211:SF0">
    <property type="entry name" value="TELOMERASE CAJAL BODY PROTEIN 1"/>
    <property type="match status" value="1"/>
</dbReference>
<dbReference type="InterPro" id="IPR015943">
    <property type="entry name" value="WD40/YVTN_repeat-like_dom_sf"/>
</dbReference>
<dbReference type="InterPro" id="IPR001680">
    <property type="entry name" value="WD40_rpt"/>
</dbReference>
<gene>
    <name evidence="2" type="primary">WRAP53</name>
    <name evidence="2" type="ORF">GGI25_005997</name>
</gene>
<protein>
    <submittedName>
        <fullName evidence="2">Telomerase Cajal body protein 1</fullName>
    </submittedName>
</protein>
<proteinExistence type="predicted"/>
<dbReference type="PROSITE" id="PS50082">
    <property type="entry name" value="WD_REPEATS_2"/>
    <property type="match status" value="1"/>
</dbReference>
<feature type="repeat" description="WD" evidence="1">
    <location>
        <begin position="37"/>
        <end position="78"/>
    </location>
</feature>
<sequence>MSANEAEPVSSNKYIYEFTIDGGETNITAKKLQSNVLDGKGNFYKSAKWSPDGSMIATNSEDNSLCIYDLSDTVIKYSNNQQQQDSVSNNVVLVAPHGETLLDYAWYPYMSRHDLATGCLIESVREHPIQLRDMHTGAVRASYRAFDTKDVLMSANAVAFSADAQSIYSGYPGALARFDVQRPGLPVDQVLTSPSRRCKDGMKGVVSCIAVPQSISQTGAHMACASFSGHIGIRALGDINNSVTWWRFPQEYGGSGVTVLRWSPNGTLWAASRRSDYIVGWDIRDLRGPLAVVRRQCTTQQRMEFDFDGSGRHLIAGEMDGAISIHDTFVDGTATKLQGHGDLVAGVSSHPFYSLVATASGQRHFENGSSDGSGNVEMHNKMQSTEPDEHCEARIDVKRRDSSLNIWSVSAAYLPMQHA</sequence>
<dbReference type="AlphaFoldDB" id="A0A9W8G2X4"/>
<keyword evidence="1" id="KW-0853">WD repeat</keyword>
<reference evidence="2" key="1">
    <citation type="submission" date="2022-07" db="EMBL/GenBank/DDBJ databases">
        <title>Phylogenomic reconstructions and comparative analyses of Kickxellomycotina fungi.</title>
        <authorList>
            <person name="Reynolds N.K."/>
            <person name="Stajich J.E."/>
            <person name="Barry K."/>
            <person name="Grigoriev I.V."/>
            <person name="Crous P."/>
            <person name="Smith M.E."/>
        </authorList>
    </citation>
    <scope>NUCLEOTIDE SEQUENCE</scope>
    <source>
        <strain evidence="2">NRRL 3115</strain>
    </source>
</reference>
<dbReference type="InterPro" id="IPR036322">
    <property type="entry name" value="WD40_repeat_dom_sf"/>
</dbReference>
<name>A0A9W8G2X4_9FUNG</name>
<organism evidence="2 3">
    <name type="scientific">Coemansia spiralis</name>
    <dbReference type="NCBI Taxonomy" id="417178"/>
    <lineage>
        <taxon>Eukaryota</taxon>
        <taxon>Fungi</taxon>
        <taxon>Fungi incertae sedis</taxon>
        <taxon>Zoopagomycota</taxon>
        <taxon>Kickxellomycotina</taxon>
        <taxon>Kickxellomycetes</taxon>
        <taxon>Kickxellales</taxon>
        <taxon>Kickxellaceae</taxon>
        <taxon>Coemansia</taxon>
    </lineage>
</organism>
<dbReference type="SUPFAM" id="SSF50978">
    <property type="entry name" value="WD40 repeat-like"/>
    <property type="match status" value="1"/>
</dbReference>
<dbReference type="Gene3D" id="2.130.10.10">
    <property type="entry name" value="YVTN repeat-like/Quinoprotein amine dehydrogenase"/>
    <property type="match status" value="1"/>
</dbReference>
<dbReference type="Proteomes" id="UP001151518">
    <property type="component" value="Unassembled WGS sequence"/>
</dbReference>
<dbReference type="SMART" id="SM00320">
    <property type="entry name" value="WD40"/>
    <property type="match status" value="4"/>
</dbReference>
<accession>A0A9W8G2X4</accession>
<evidence type="ECO:0000256" key="1">
    <source>
        <dbReference type="PROSITE-ProRule" id="PRU00221"/>
    </source>
</evidence>
<evidence type="ECO:0000313" key="2">
    <source>
        <dbReference type="EMBL" id="KAJ2669923.1"/>
    </source>
</evidence>
<dbReference type="EMBL" id="JANBTW010000137">
    <property type="protein sequence ID" value="KAJ2669923.1"/>
    <property type="molecule type" value="Genomic_DNA"/>
</dbReference>
<evidence type="ECO:0000313" key="3">
    <source>
        <dbReference type="Proteomes" id="UP001151518"/>
    </source>
</evidence>
<dbReference type="OrthoDB" id="239865at2759"/>
<dbReference type="PANTHER" id="PTHR13211">
    <property type="entry name" value="TELOMERASE CAJAL BODY PROTEIN 1"/>
    <property type="match status" value="1"/>
</dbReference>